<evidence type="ECO:0000259" key="3">
    <source>
        <dbReference type="PROSITE" id="PS50181"/>
    </source>
</evidence>
<dbReference type="InterPro" id="IPR001611">
    <property type="entry name" value="Leu-rich_rpt"/>
</dbReference>
<protein>
    <recommendedName>
        <fullName evidence="3">F-box domain-containing protein</fullName>
    </recommendedName>
</protein>
<keyword evidence="1" id="KW-0677">Repeat</keyword>
<accession>A0A1E4SV20</accession>
<dbReference type="PROSITE" id="PS51450">
    <property type="entry name" value="LRR"/>
    <property type="match status" value="1"/>
</dbReference>
<proteinExistence type="predicted"/>
<sequence>MSQEVSSDVVIRALELGQQEFKRGSYGKALKILARGIAMADDQYKEQKDTSSSKPKYHPKYIMLLDSRSACYEKLNKLNYAQLDADRMISLEPYSCRGYLRCSKILCGSNSELEALKILQTGIEKIKSGKLKYKDRLVVSKVMFTKMMSEKKRLCDKLQVTVSQDKRKRSLKVSSETSSVIIKKLKDELDENSFVDPVSSLPFELICEIFKYLDQKTILEAMLVSKSWNKTLISIPQLLDSPILKRKIRLDDFVKFLSFYNRINSGRKLKQIGAISLNTERQDEIRIFTKFMMSGFLVSQLKLELSVVNNIEFGTVVNNNTNARRLMSNLSELELHIRFTDRDSRKNSNSTTDLLSFLPTSLTKLSLSLYSGEVIQEASETREYRQFANMKSLSVFNHSDGGSATSISNVNSWVFKNHGFPAIEELQLIRVDASQWTDLVAKSRFLKHLHLSKSNISLTELLILLSSLTNQQLQTLFLDEYSGSIIRIQHLRVNQLSLDILGNLRSLSIIHSSISTEGLNKIIDATNGNLESLTLANNSMLVFKGSGFDIYQSGGLVVFADFLPKLPKLQRLSLVNCVNFTDFTMKMLSYALASMSGPKNLKVLDVSGNAISGVGVLELFQARDCSNVAQERLL</sequence>
<dbReference type="STRING" id="983967.A0A1E4SV20"/>
<evidence type="ECO:0000313" key="4">
    <source>
        <dbReference type="EMBL" id="ODV83339.1"/>
    </source>
</evidence>
<evidence type="ECO:0000313" key="5">
    <source>
        <dbReference type="Proteomes" id="UP000094801"/>
    </source>
</evidence>
<dbReference type="Gene3D" id="1.25.40.10">
    <property type="entry name" value="Tetratricopeptide repeat domain"/>
    <property type="match status" value="1"/>
</dbReference>
<keyword evidence="2" id="KW-0802">TPR repeat</keyword>
<dbReference type="InterPro" id="IPR011990">
    <property type="entry name" value="TPR-like_helical_dom_sf"/>
</dbReference>
<dbReference type="SMART" id="SM00256">
    <property type="entry name" value="FBOX"/>
    <property type="match status" value="1"/>
</dbReference>
<dbReference type="SUPFAM" id="SSF81383">
    <property type="entry name" value="F-box domain"/>
    <property type="match status" value="1"/>
</dbReference>
<dbReference type="OrthoDB" id="629492at2759"/>
<dbReference type="InterPro" id="IPR036047">
    <property type="entry name" value="F-box-like_dom_sf"/>
</dbReference>
<organism evidence="4 5">
    <name type="scientific">[Candida] arabinofermentans NRRL YB-2248</name>
    <dbReference type="NCBI Taxonomy" id="983967"/>
    <lineage>
        <taxon>Eukaryota</taxon>
        <taxon>Fungi</taxon>
        <taxon>Dikarya</taxon>
        <taxon>Ascomycota</taxon>
        <taxon>Saccharomycotina</taxon>
        <taxon>Pichiomycetes</taxon>
        <taxon>Pichiales</taxon>
        <taxon>Pichiaceae</taxon>
        <taxon>Ogataea</taxon>
        <taxon>Ogataea/Candida clade</taxon>
    </lineage>
</organism>
<dbReference type="SUPFAM" id="SSF52047">
    <property type="entry name" value="RNI-like"/>
    <property type="match status" value="1"/>
</dbReference>
<dbReference type="PANTHER" id="PTHR22904">
    <property type="entry name" value="TPR REPEAT CONTAINING PROTEIN"/>
    <property type="match status" value="1"/>
</dbReference>
<dbReference type="InterPro" id="IPR032675">
    <property type="entry name" value="LRR_dom_sf"/>
</dbReference>
<dbReference type="AlphaFoldDB" id="A0A1E4SV20"/>
<dbReference type="EMBL" id="KV453865">
    <property type="protein sequence ID" value="ODV83339.1"/>
    <property type="molecule type" value="Genomic_DNA"/>
</dbReference>
<gene>
    <name evidence="4" type="ORF">CANARDRAFT_25144</name>
</gene>
<dbReference type="SUPFAM" id="SSF48452">
    <property type="entry name" value="TPR-like"/>
    <property type="match status" value="1"/>
</dbReference>
<reference evidence="5" key="1">
    <citation type="submission" date="2016-04" db="EMBL/GenBank/DDBJ databases">
        <title>Comparative genomics of biotechnologically important yeasts.</title>
        <authorList>
            <consortium name="DOE Joint Genome Institute"/>
            <person name="Riley R."/>
            <person name="Haridas S."/>
            <person name="Wolfe K.H."/>
            <person name="Lopes M.R."/>
            <person name="Hittinger C.T."/>
            <person name="Goker M."/>
            <person name="Salamov A."/>
            <person name="Wisecaver J."/>
            <person name="Long T.M."/>
            <person name="Aerts A.L."/>
            <person name="Barry K."/>
            <person name="Choi C."/>
            <person name="Clum A."/>
            <person name="Coughlan A.Y."/>
            <person name="Deshpande S."/>
            <person name="Douglass A.P."/>
            <person name="Hanson S.J."/>
            <person name="Klenk H.-P."/>
            <person name="Labutti K."/>
            <person name="Lapidus A."/>
            <person name="Lindquist E."/>
            <person name="Lipzen A."/>
            <person name="Meier-Kolthoff J.P."/>
            <person name="Ohm R.A."/>
            <person name="Otillar R.P."/>
            <person name="Pangilinan J."/>
            <person name="Peng Y."/>
            <person name="Rokas A."/>
            <person name="Rosa C.A."/>
            <person name="Scheuner C."/>
            <person name="Sibirny A.A."/>
            <person name="Slot J.C."/>
            <person name="Stielow J.B."/>
            <person name="Sun H."/>
            <person name="Kurtzman C.P."/>
            <person name="Blackwell M."/>
            <person name="Grigoriev I.V."/>
            <person name="Jeffries T.W."/>
        </authorList>
    </citation>
    <scope>NUCLEOTIDE SEQUENCE [LARGE SCALE GENOMIC DNA]</scope>
    <source>
        <strain evidence="5">NRRL YB-2248</strain>
    </source>
</reference>
<evidence type="ECO:0000256" key="2">
    <source>
        <dbReference type="ARBA" id="ARBA00022803"/>
    </source>
</evidence>
<dbReference type="CDD" id="cd09917">
    <property type="entry name" value="F-box_SF"/>
    <property type="match status" value="1"/>
</dbReference>
<dbReference type="InterPro" id="IPR001810">
    <property type="entry name" value="F-box_dom"/>
</dbReference>
<dbReference type="Pfam" id="PF00646">
    <property type="entry name" value="F-box"/>
    <property type="match status" value="1"/>
</dbReference>
<name>A0A1E4SV20_9ASCO</name>
<dbReference type="GO" id="GO:0051879">
    <property type="term" value="F:Hsp90 protein binding"/>
    <property type="evidence" value="ECO:0007669"/>
    <property type="project" value="TreeGrafter"/>
</dbReference>
<dbReference type="Proteomes" id="UP000094801">
    <property type="component" value="Unassembled WGS sequence"/>
</dbReference>
<feature type="domain" description="F-box" evidence="3">
    <location>
        <begin position="195"/>
        <end position="247"/>
    </location>
</feature>
<evidence type="ECO:0000256" key="1">
    <source>
        <dbReference type="ARBA" id="ARBA00022737"/>
    </source>
</evidence>
<dbReference type="Gene3D" id="1.20.1280.50">
    <property type="match status" value="1"/>
</dbReference>
<dbReference type="Gene3D" id="3.80.10.10">
    <property type="entry name" value="Ribonuclease Inhibitor"/>
    <property type="match status" value="1"/>
</dbReference>
<keyword evidence="5" id="KW-1185">Reference proteome</keyword>
<dbReference type="PROSITE" id="PS50181">
    <property type="entry name" value="FBOX"/>
    <property type="match status" value="1"/>
</dbReference>
<dbReference type="PANTHER" id="PTHR22904:SF523">
    <property type="entry name" value="STRESS-INDUCED-PHOSPHOPROTEIN 1"/>
    <property type="match status" value="1"/>
</dbReference>